<comment type="caution">
    <text evidence="1">The sequence shown here is derived from an EMBL/GenBank/DDBJ whole genome shotgun (WGS) entry which is preliminary data.</text>
</comment>
<evidence type="ECO:0000313" key="1">
    <source>
        <dbReference type="EMBL" id="KKM16400.1"/>
    </source>
</evidence>
<reference evidence="1" key="1">
    <citation type="journal article" date="2015" name="Nature">
        <title>Complex archaea that bridge the gap between prokaryotes and eukaryotes.</title>
        <authorList>
            <person name="Spang A."/>
            <person name="Saw J.H."/>
            <person name="Jorgensen S.L."/>
            <person name="Zaremba-Niedzwiedzka K."/>
            <person name="Martijn J."/>
            <person name="Lind A.E."/>
            <person name="van Eijk R."/>
            <person name="Schleper C."/>
            <person name="Guy L."/>
            <person name="Ettema T.J."/>
        </authorList>
    </citation>
    <scope>NUCLEOTIDE SEQUENCE</scope>
</reference>
<dbReference type="AlphaFoldDB" id="A0A0F9KM79"/>
<protein>
    <submittedName>
        <fullName evidence="1">Uncharacterized protein</fullName>
    </submittedName>
</protein>
<sequence>MTAAVNAKWKDGASTDLTGDNNLGIREGYAPSVTPPAFLLETSAGNALILNLSAAVAVDGWVAYWDDDSS</sequence>
<gene>
    <name evidence="1" type="ORF">LCGC14_1686170</name>
</gene>
<name>A0A0F9KM79_9ZZZZ</name>
<organism evidence="1">
    <name type="scientific">marine sediment metagenome</name>
    <dbReference type="NCBI Taxonomy" id="412755"/>
    <lineage>
        <taxon>unclassified sequences</taxon>
        <taxon>metagenomes</taxon>
        <taxon>ecological metagenomes</taxon>
    </lineage>
</organism>
<proteinExistence type="predicted"/>
<accession>A0A0F9KM79</accession>
<dbReference type="EMBL" id="LAZR01014683">
    <property type="protein sequence ID" value="KKM16400.1"/>
    <property type="molecule type" value="Genomic_DNA"/>
</dbReference>